<proteinExistence type="predicted"/>
<evidence type="ECO:0000256" key="1">
    <source>
        <dbReference type="ARBA" id="ARBA00022737"/>
    </source>
</evidence>
<dbReference type="InterPro" id="IPR046348">
    <property type="entry name" value="SIS_dom_sf"/>
</dbReference>
<keyword evidence="1" id="KW-0677">Repeat</keyword>
<evidence type="ECO:0000313" key="3">
    <source>
        <dbReference type="EMBL" id="TWP34146.1"/>
    </source>
</evidence>
<organism evidence="3 4">
    <name type="scientific">Leekyejoonella antrihumi</name>
    <dbReference type="NCBI Taxonomy" id="1660198"/>
    <lineage>
        <taxon>Bacteria</taxon>
        <taxon>Bacillati</taxon>
        <taxon>Actinomycetota</taxon>
        <taxon>Actinomycetes</taxon>
        <taxon>Micrococcales</taxon>
        <taxon>Dermacoccaceae</taxon>
        <taxon>Leekyejoonella</taxon>
    </lineage>
</organism>
<dbReference type="Pfam" id="PF01380">
    <property type="entry name" value="SIS"/>
    <property type="match status" value="1"/>
</dbReference>
<evidence type="ECO:0000313" key="4">
    <source>
        <dbReference type="Proteomes" id="UP000320244"/>
    </source>
</evidence>
<dbReference type="GO" id="GO:1901135">
    <property type="term" value="P:carbohydrate derivative metabolic process"/>
    <property type="evidence" value="ECO:0007669"/>
    <property type="project" value="InterPro"/>
</dbReference>
<comment type="caution">
    <text evidence="3">The sequence shown here is derived from an EMBL/GenBank/DDBJ whole genome shotgun (WGS) entry which is preliminary data.</text>
</comment>
<dbReference type="SUPFAM" id="SSF53697">
    <property type="entry name" value="SIS domain"/>
    <property type="match status" value="1"/>
</dbReference>
<dbReference type="OrthoDB" id="367283at2"/>
<dbReference type="Gene3D" id="3.40.50.10490">
    <property type="entry name" value="Glucose-6-phosphate isomerase like protein, domain 1"/>
    <property type="match status" value="2"/>
</dbReference>
<reference evidence="3 4" key="2">
    <citation type="submission" date="2019-08" db="EMBL/GenBank/DDBJ databases">
        <title>Jejuicoccus antrihumi gen. nov., sp. nov., a new member of the family Dermacoccaceae isolated from a cave.</title>
        <authorList>
            <person name="Schumann P."/>
            <person name="Kim I.S."/>
        </authorList>
    </citation>
    <scope>NUCLEOTIDE SEQUENCE [LARGE SCALE GENOMIC DNA]</scope>
    <source>
        <strain evidence="3 4">C5-26</strain>
    </source>
</reference>
<gene>
    <name evidence="3" type="ORF">FGL98_18620</name>
</gene>
<dbReference type="EMBL" id="VCQV01000031">
    <property type="protein sequence ID" value="TWP34146.1"/>
    <property type="molecule type" value="Genomic_DNA"/>
</dbReference>
<dbReference type="CDD" id="cd05009">
    <property type="entry name" value="SIS_GlmS_GlmD_2"/>
    <property type="match status" value="1"/>
</dbReference>
<protein>
    <submittedName>
        <fullName evidence="3">SIS domain-containing protein</fullName>
    </submittedName>
</protein>
<reference evidence="3 4" key="1">
    <citation type="submission" date="2019-05" db="EMBL/GenBank/DDBJ databases">
        <authorList>
            <person name="Lee S.D."/>
        </authorList>
    </citation>
    <scope>NUCLEOTIDE SEQUENCE [LARGE SCALE GENOMIC DNA]</scope>
    <source>
        <strain evidence="3 4">C5-26</strain>
    </source>
</reference>
<dbReference type="GO" id="GO:0097367">
    <property type="term" value="F:carbohydrate derivative binding"/>
    <property type="evidence" value="ECO:0007669"/>
    <property type="project" value="InterPro"/>
</dbReference>
<evidence type="ECO:0000259" key="2">
    <source>
        <dbReference type="PROSITE" id="PS51464"/>
    </source>
</evidence>
<dbReference type="InterPro" id="IPR035466">
    <property type="entry name" value="GlmS/AgaS_SIS"/>
</dbReference>
<dbReference type="AlphaFoldDB" id="A0A563DVC3"/>
<dbReference type="InterPro" id="IPR035490">
    <property type="entry name" value="GlmS/FrlB_SIS"/>
</dbReference>
<keyword evidence="4" id="KW-1185">Reference proteome</keyword>
<dbReference type="PANTHER" id="PTHR10937">
    <property type="entry name" value="GLUCOSAMINE--FRUCTOSE-6-PHOSPHATE AMINOTRANSFERASE, ISOMERIZING"/>
    <property type="match status" value="1"/>
</dbReference>
<feature type="domain" description="SIS" evidence="2">
    <location>
        <begin position="30"/>
        <end position="169"/>
    </location>
</feature>
<dbReference type="PROSITE" id="PS51464">
    <property type="entry name" value="SIS"/>
    <property type="match status" value="1"/>
</dbReference>
<name>A0A563DVC3_9MICO</name>
<accession>A0A563DVC3</accession>
<dbReference type="CDD" id="cd05008">
    <property type="entry name" value="SIS_GlmS_GlmD_1"/>
    <property type="match status" value="1"/>
</dbReference>
<dbReference type="InterPro" id="IPR001347">
    <property type="entry name" value="SIS_dom"/>
</dbReference>
<dbReference type="Proteomes" id="UP000320244">
    <property type="component" value="Unassembled WGS sequence"/>
</dbReference>
<sequence>MAFNPSSHLQAEVSSEPDSWAAVIARLPELAPLLPAAGARVAVVGCGTSFYMAQSYAALRERAGQGETDAFAASEYPHGRGYDALLAISRSGTTTEVIELIKDAKSQGVKTIAVVATEGTPITELADQVVLLPEVDEQSVVQTRFATSTLALLRASLGEDLTGAIADARAVLAEDEASALAGVADAEQVTFVGRGWTVGLATEAGLKLRESAQFWTESYPAMEYRHGPVSIATTGRAVWAMGEVPEGLEQQVAATGAHFVSRDIDPLADLVRVHRLCLYKARTLDLDPDNPRHLTRSVILQTSADQA</sequence>